<proteinExistence type="predicted"/>
<protein>
    <submittedName>
        <fullName evidence="2">Uncharacterized protein</fullName>
    </submittedName>
</protein>
<feature type="region of interest" description="Disordered" evidence="1">
    <location>
        <begin position="1"/>
        <end position="80"/>
    </location>
</feature>
<gene>
    <name evidence="2" type="ORF">O181_030866</name>
</gene>
<accession>A0A9Q3CZB8</accession>
<evidence type="ECO:0000256" key="1">
    <source>
        <dbReference type="SAM" id="MobiDB-lite"/>
    </source>
</evidence>
<dbReference type="Proteomes" id="UP000765509">
    <property type="component" value="Unassembled WGS sequence"/>
</dbReference>
<evidence type="ECO:0000313" key="2">
    <source>
        <dbReference type="EMBL" id="MBW0491151.1"/>
    </source>
</evidence>
<comment type="caution">
    <text evidence="2">The sequence shown here is derived from an EMBL/GenBank/DDBJ whole genome shotgun (WGS) entry which is preliminary data.</text>
</comment>
<feature type="compositionally biased region" description="Basic and acidic residues" evidence="1">
    <location>
        <begin position="1"/>
        <end position="11"/>
    </location>
</feature>
<keyword evidence="3" id="KW-1185">Reference proteome</keyword>
<reference evidence="2" key="1">
    <citation type="submission" date="2021-03" db="EMBL/GenBank/DDBJ databases">
        <title>Draft genome sequence of rust myrtle Austropuccinia psidii MF-1, a brazilian biotype.</title>
        <authorList>
            <person name="Quecine M.C."/>
            <person name="Pachon D.M.R."/>
            <person name="Bonatelli M.L."/>
            <person name="Correr F.H."/>
            <person name="Franceschini L.M."/>
            <person name="Leite T.F."/>
            <person name="Margarido G.R.A."/>
            <person name="Almeida C.A."/>
            <person name="Ferrarezi J.A."/>
            <person name="Labate C.A."/>
        </authorList>
    </citation>
    <scope>NUCLEOTIDE SEQUENCE</scope>
    <source>
        <strain evidence="2">MF-1</strain>
    </source>
</reference>
<sequence length="138" mass="15389">MASYREDRTVPDLDGSLANDDGLKRKTKIPSAAATSNPLDDLIEESAGIRLSGNADGQQKQDQSFPARIRQTSSTVSNERHLWRSSVTHHLREPLRIFNRPGIKQAKSSSMQMRMIICARWEAKKSCTSTLLLPQLGL</sequence>
<organism evidence="2 3">
    <name type="scientific">Austropuccinia psidii MF-1</name>
    <dbReference type="NCBI Taxonomy" id="1389203"/>
    <lineage>
        <taxon>Eukaryota</taxon>
        <taxon>Fungi</taxon>
        <taxon>Dikarya</taxon>
        <taxon>Basidiomycota</taxon>
        <taxon>Pucciniomycotina</taxon>
        <taxon>Pucciniomycetes</taxon>
        <taxon>Pucciniales</taxon>
        <taxon>Sphaerophragmiaceae</taxon>
        <taxon>Austropuccinia</taxon>
    </lineage>
</organism>
<dbReference type="AlphaFoldDB" id="A0A9Q3CZB8"/>
<dbReference type="EMBL" id="AVOT02010935">
    <property type="protein sequence ID" value="MBW0491151.1"/>
    <property type="molecule type" value="Genomic_DNA"/>
</dbReference>
<feature type="compositionally biased region" description="Polar residues" evidence="1">
    <location>
        <begin position="55"/>
        <end position="77"/>
    </location>
</feature>
<evidence type="ECO:0000313" key="3">
    <source>
        <dbReference type="Proteomes" id="UP000765509"/>
    </source>
</evidence>
<name>A0A9Q3CZB8_9BASI</name>